<name>A0A1A9ZIV7_GLOPL</name>
<dbReference type="AlphaFoldDB" id="A0A1A9ZIV7"/>
<evidence type="ECO:0000313" key="2">
    <source>
        <dbReference type="EnsemblMetazoa" id="GPAI016121-PA"/>
    </source>
</evidence>
<evidence type="ECO:0000256" key="1">
    <source>
        <dbReference type="SAM" id="Phobius"/>
    </source>
</evidence>
<reference evidence="3" key="1">
    <citation type="submission" date="2014-03" db="EMBL/GenBank/DDBJ databases">
        <authorList>
            <person name="Aksoy S."/>
            <person name="Warren W."/>
            <person name="Wilson R.K."/>
        </authorList>
    </citation>
    <scope>NUCLEOTIDE SEQUENCE [LARGE SCALE GENOMIC DNA]</scope>
    <source>
        <strain evidence="3">IAEA</strain>
    </source>
</reference>
<feature type="transmembrane region" description="Helical" evidence="1">
    <location>
        <begin position="96"/>
        <end position="115"/>
    </location>
</feature>
<reference evidence="2" key="2">
    <citation type="submission" date="2020-05" db="UniProtKB">
        <authorList>
            <consortium name="EnsemblMetazoa"/>
        </authorList>
    </citation>
    <scope>IDENTIFICATION</scope>
    <source>
        <strain evidence="2">IAEA</strain>
    </source>
</reference>
<proteinExistence type="predicted"/>
<keyword evidence="1" id="KW-0812">Transmembrane</keyword>
<sequence length="145" mass="16887">MNFIMTKNASKGGEDLMRITATFDIYFHKPIHKNCILWMDQVYCQIFSVGDSWKRISHFSMSMLVSTSCFIQLNWKCGYCFEISLYLEGGKKRCKISMCFALYLPLFVLVLVRSIERIGVPVQALLLHRRIVWAKDSKMTCEHSV</sequence>
<dbReference type="Proteomes" id="UP000092445">
    <property type="component" value="Unassembled WGS sequence"/>
</dbReference>
<organism evidence="2 3">
    <name type="scientific">Glossina pallidipes</name>
    <name type="common">Tsetse fly</name>
    <dbReference type="NCBI Taxonomy" id="7398"/>
    <lineage>
        <taxon>Eukaryota</taxon>
        <taxon>Metazoa</taxon>
        <taxon>Ecdysozoa</taxon>
        <taxon>Arthropoda</taxon>
        <taxon>Hexapoda</taxon>
        <taxon>Insecta</taxon>
        <taxon>Pterygota</taxon>
        <taxon>Neoptera</taxon>
        <taxon>Endopterygota</taxon>
        <taxon>Diptera</taxon>
        <taxon>Brachycera</taxon>
        <taxon>Muscomorpha</taxon>
        <taxon>Hippoboscoidea</taxon>
        <taxon>Glossinidae</taxon>
        <taxon>Glossina</taxon>
    </lineage>
</organism>
<keyword evidence="3" id="KW-1185">Reference proteome</keyword>
<protein>
    <submittedName>
        <fullName evidence="2">Uncharacterized protein</fullName>
    </submittedName>
</protein>
<evidence type="ECO:0000313" key="3">
    <source>
        <dbReference type="Proteomes" id="UP000092445"/>
    </source>
</evidence>
<keyword evidence="1" id="KW-1133">Transmembrane helix</keyword>
<dbReference type="EnsemblMetazoa" id="GPAI016121-RA">
    <property type="protein sequence ID" value="GPAI016121-PA"/>
    <property type="gene ID" value="GPAI016121"/>
</dbReference>
<accession>A0A1A9ZIV7</accession>
<dbReference type="VEuPathDB" id="VectorBase:GPAI016121"/>
<keyword evidence="1" id="KW-0472">Membrane</keyword>